<keyword evidence="4" id="KW-1185">Reference proteome</keyword>
<feature type="transmembrane region" description="Helical" evidence="1">
    <location>
        <begin position="20"/>
        <end position="44"/>
    </location>
</feature>
<feature type="transmembrane region" description="Helical" evidence="1">
    <location>
        <begin position="358"/>
        <end position="379"/>
    </location>
</feature>
<dbReference type="AlphaFoldDB" id="A0A3P1CHA9"/>
<feature type="transmembrane region" description="Helical" evidence="1">
    <location>
        <begin position="207"/>
        <end position="227"/>
    </location>
</feature>
<gene>
    <name evidence="3" type="ORF">EHT87_21305</name>
</gene>
<evidence type="ECO:0000256" key="1">
    <source>
        <dbReference type="SAM" id="Phobius"/>
    </source>
</evidence>
<proteinExistence type="predicted"/>
<feature type="domain" description="PepSY" evidence="2">
    <location>
        <begin position="72"/>
        <end position="127"/>
    </location>
</feature>
<dbReference type="Pfam" id="PF03413">
    <property type="entry name" value="PepSY"/>
    <property type="match status" value="1"/>
</dbReference>
<dbReference type="PANTHER" id="PTHR34219:SF3">
    <property type="entry name" value="BLL7967 PROTEIN"/>
    <property type="match status" value="1"/>
</dbReference>
<evidence type="ECO:0000313" key="3">
    <source>
        <dbReference type="EMBL" id="RRB12722.1"/>
    </source>
</evidence>
<accession>A0A3P1CHA9</accession>
<dbReference type="InterPro" id="IPR025711">
    <property type="entry name" value="PepSY"/>
</dbReference>
<comment type="caution">
    <text evidence="3">The sequence shown here is derived from an EMBL/GenBank/DDBJ whole genome shotgun (WGS) entry which is preliminary data.</text>
</comment>
<organism evidence="3 4">
    <name type="scientific">Larkinella knui</name>
    <dbReference type="NCBI Taxonomy" id="2025310"/>
    <lineage>
        <taxon>Bacteria</taxon>
        <taxon>Pseudomonadati</taxon>
        <taxon>Bacteroidota</taxon>
        <taxon>Cytophagia</taxon>
        <taxon>Cytophagales</taxon>
        <taxon>Spirosomataceae</taxon>
        <taxon>Larkinella</taxon>
    </lineage>
</organism>
<protein>
    <submittedName>
        <fullName evidence="3">PepSY domain-containing protein</fullName>
    </submittedName>
</protein>
<evidence type="ECO:0000313" key="4">
    <source>
        <dbReference type="Proteomes" id="UP000274271"/>
    </source>
</evidence>
<evidence type="ECO:0000259" key="2">
    <source>
        <dbReference type="Pfam" id="PF03413"/>
    </source>
</evidence>
<sequence length="400" mass="44636">MTKNKQKSTWQKVRTTFHDLHLWLGIASGLILFIVCLSGTIYTFSSEIQEVADADKYTVTAPPAAQRQPAEVLVASVLKTVPGGTVQWISIPNDRARSYQISVKKGDDKEAKPVTYFVNPYTSEVLGTPESATSRFFMVVFRLHRWLLLDTEVGRPIVGVATLIFVLIILSGWVIWFPKKIKNWRQGLKVNFKGNWKRINHDLHNSLGLYASFLLMLMALTGLTWSFQWYKTGVNKMLGVYKPEGTPKEEPPKSTLPTDGSATQRLAIADYLKTANGILPYPGDYKITLPSDSVATVAISKNQLGFFAPAASDKLQLDQYTGKPLKTEIFAQKPLNERLASSFKSLHIGSFYGTFSKILYFITCLIATTLPVTGTLIWINKLRKKPSAKTKVITAKPQVA</sequence>
<name>A0A3P1CHA9_9BACT</name>
<dbReference type="InterPro" id="IPR005625">
    <property type="entry name" value="PepSY-ass_TM"/>
</dbReference>
<dbReference type="Proteomes" id="UP000274271">
    <property type="component" value="Unassembled WGS sequence"/>
</dbReference>
<dbReference type="OrthoDB" id="111691at2"/>
<dbReference type="PANTHER" id="PTHR34219">
    <property type="entry name" value="IRON-REGULATED INNER MEMBRANE PROTEIN-RELATED"/>
    <property type="match status" value="1"/>
</dbReference>
<dbReference type="RefSeq" id="WP_124908673.1">
    <property type="nucleotide sequence ID" value="NZ_RQJP01000004.1"/>
</dbReference>
<reference evidence="3 4" key="1">
    <citation type="submission" date="2018-11" db="EMBL/GenBank/DDBJ databases">
        <authorList>
            <person name="Zhou Z."/>
            <person name="Wang G."/>
        </authorList>
    </citation>
    <scope>NUCLEOTIDE SEQUENCE [LARGE SCALE GENOMIC DNA]</scope>
    <source>
        <strain evidence="3 4">KCTC42998</strain>
    </source>
</reference>
<keyword evidence="1" id="KW-0472">Membrane</keyword>
<dbReference type="EMBL" id="RQJP01000004">
    <property type="protein sequence ID" value="RRB12722.1"/>
    <property type="molecule type" value="Genomic_DNA"/>
</dbReference>
<dbReference type="Pfam" id="PF03929">
    <property type="entry name" value="PepSY_TM"/>
    <property type="match status" value="1"/>
</dbReference>
<keyword evidence="1" id="KW-1133">Transmembrane helix</keyword>
<feature type="transmembrane region" description="Helical" evidence="1">
    <location>
        <begin position="157"/>
        <end position="177"/>
    </location>
</feature>
<keyword evidence="1" id="KW-0812">Transmembrane</keyword>